<evidence type="ECO:0000313" key="3">
    <source>
        <dbReference type="EMBL" id="MBR0673186.1"/>
    </source>
</evidence>
<protein>
    <submittedName>
        <fullName evidence="3">Uncharacterized protein</fullName>
    </submittedName>
</protein>
<gene>
    <name evidence="3" type="ORF">GXW76_18565</name>
</gene>
<feature type="chain" id="PRO_5040969008" evidence="2">
    <location>
        <begin position="20"/>
        <end position="198"/>
    </location>
</feature>
<dbReference type="Pfam" id="PF20046">
    <property type="entry name" value="DUF6448"/>
    <property type="match status" value="1"/>
</dbReference>
<sequence length="198" mass="20185">MLTVFAAALTAGAAAPAFAHCDSVDGPVAGAALRALETRNVNLALPYAPAAAEAEISRAFTQAAAVRGQGAEARAIADRWFMETVVRLHRAGEGAPYTGLRPAGTDFGPAIPAAERALATGEAAPLAGLLTHAVQHGMTERLGRARAAQEAPAQPRSAAEVPHARTRVSAEFAFIEYVEGIHQAVKGAAAHGGAEAGH</sequence>
<evidence type="ECO:0000256" key="2">
    <source>
        <dbReference type="SAM" id="SignalP"/>
    </source>
</evidence>
<organism evidence="3 4">
    <name type="scientific">Neoroseomonas soli</name>
    <dbReference type="NCBI Taxonomy" id="1081025"/>
    <lineage>
        <taxon>Bacteria</taxon>
        <taxon>Pseudomonadati</taxon>
        <taxon>Pseudomonadota</taxon>
        <taxon>Alphaproteobacteria</taxon>
        <taxon>Acetobacterales</taxon>
        <taxon>Acetobacteraceae</taxon>
        <taxon>Neoroseomonas</taxon>
    </lineage>
</organism>
<accession>A0A9X9X1A7</accession>
<evidence type="ECO:0000256" key="1">
    <source>
        <dbReference type="SAM" id="MobiDB-lite"/>
    </source>
</evidence>
<evidence type="ECO:0000313" key="4">
    <source>
        <dbReference type="Proteomes" id="UP001138751"/>
    </source>
</evidence>
<dbReference type="Proteomes" id="UP001138751">
    <property type="component" value="Unassembled WGS sequence"/>
</dbReference>
<feature type="signal peptide" evidence="2">
    <location>
        <begin position="1"/>
        <end position="19"/>
    </location>
</feature>
<feature type="region of interest" description="Disordered" evidence="1">
    <location>
        <begin position="142"/>
        <end position="162"/>
    </location>
</feature>
<dbReference type="InterPro" id="IPR045613">
    <property type="entry name" value="DUF6448"/>
</dbReference>
<feature type="compositionally biased region" description="Low complexity" evidence="1">
    <location>
        <begin position="145"/>
        <end position="160"/>
    </location>
</feature>
<comment type="caution">
    <text evidence="3">The sequence shown here is derived from an EMBL/GenBank/DDBJ whole genome shotgun (WGS) entry which is preliminary data.</text>
</comment>
<keyword evidence="4" id="KW-1185">Reference proteome</keyword>
<keyword evidence="2" id="KW-0732">Signal</keyword>
<dbReference type="AlphaFoldDB" id="A0A9X9X1A7"/>
<reference evidence="3" key="1">
    <citation type="submission" date="2020-01" db="EMBL/GenBank/DDBJ databases">
        <authorList>
            <person name="Rat A."/>
        </authorList>
    </citation>
    <scope>NUCLEOTIDE SEQUENCE</scope>
    <source>
        <strain evidence="3">LMG 31231</strain>
    </source>
</reference>
<name>A0A9X9X1A7_9PROT</name>
<proteinExistence type="predicted"/>
<reference evidence="3" key="2">
    <citation type="journal article" date="2021" name="Syst. Appl. Microbiol.">
        <title>Roseomonas hellenica sp. nov., isolated from roots of wild-growing Alkanna tinctoria.</title>
        <authorList>
            <person name="Rat A."/>
            <person name="Naranjo H.D."/>
            <person name="Lebbe L."/>
            <person name="Cnockaert M."/>
            <person name="Krigas N."/>
            <person name="Grigoriadou K."/>
            <person name="Maloupa E."/>
            <person name="Willems A."/>
        </authorList>
    </citation>
    <scope>NUCLEOTIDE SEQUENCE</scope>
    <source>
        <strain evidence="3">LMG 31231</strain>
    </source>
</reference>
<dbReference type="EMBL" id="JAAEDM010000062">
    <property type="protein sequence ID" value="MBR0673186.1"/>
    <property type="molecule type" value="Genomic_DNA"/>
</dbReference>